<dbReference type="Gene3D" id="3.40.50.2000">
    <property type="entry name" value="Glycogen Phosphorylase B"/>
    <property type="match status" value="2"/>
</dbReference>
<feature type="domain" description="Glycosyl transferase family 1" evidence="1">
    <location>
        <begin position="179"/>
        <end position="345"/>
    </location>
</feature>
<dbReference type="InterPro" id="IPR001296">
    <property type="entry name" value="Glyco_trans_1"/>
</dbReference>
<protein>
    <recommendedName>
        <fullName evidence="5">Glycosyltransferase family 1 protein</fullName>
    </recommendedName>
</protein>
<feature type="domain" description="Glycosyltransferase subfamily 4-like N-terminal" evidence="2">
    <location>
        <begin position="16"/>
        <end position="166"/>
    </location>
</feature>
<gene>
    <name evidence="3" type="ORF">C1I91_27175</name>
</gene>
<proteinExistence type="predicted"/>
<evidence type="ECO:0000313" key="3">
    <source>
        <dbReference type="EMBL" id="QAA35033.1"/>
    </source>
</evidence>
<dbReference type="PANTHER" id="PTHR45947">
    <property type="entry name" value="SULFOQUINOVOSYL TRANSFERASE SQD2"/>
    <property type="match status" value="1"/>
</dbReference>
<accession>A0A410E154</accession>
<dbReference type="Pfam" id="PF13439">
    <property type="entry name" value="Glyco_transf_4"/>
    <property type="match status" value="1"/>
</dbReference>
<dbReference type="InterPro" id="IPR050194">
    <property type="entry name" value="Glycosyltransferase_grp1"/>
</dbReference>
<dbReference type="EMBL" id="CP025746">
    <property type="protein sequence ID" value="QAA35033.1"/>
    <property type="molecule type" value="Genomic_DNA"/>
</dbReference>
<sequence>MKGSRILHVVATDRLSGAEKVVSDICTNLSNKFSAIVVCSGGELKQYYEERGLKVYLADVNRISPMEIIKIKNILKEENINLVHAHDVKASIASQIACGSLNIPVISHIHVNYTWMKDNKLMSAIDKHFRRKYSLSIACSELVKKYYLDNNDTVNKEKITYLDNAFNFNEFNKINLGDTNKLRDVLKISEKDFVFGYLGRLIEIKGVDLLIESFSNIAREHSNVKLLIVGDGTERVKLEKLVKNLNVEESVIFTGYQKNTYDYMELFDCFILPSIREGLPIAMLEAMAMRKAVISTAVAGVVKLIDSGYNGLILKNRNEKELIEAMISLLNDNEKKKQLAENAYNCLKDNYDINNYVEKLEVIYSRFI</sequence>
<name>A0A410E154_9CLOT</name>
<dbReference type="KEGG" id="cmah:C1I91_27175"/>
<evidence type="ECO:0000259" key="1">
    <source>
        <dbReference type="Pfam" id="PF00534"/>
    </source>
</evidence>
<dbReference type="OrthoDB" id="3199616at2"/>
<dbReference type="CDD" id="cd03801">
    <property type="entry name" value="GT4_PimA-like"/>
    <property type="match status" value="1"/>
</dbReference>
<dbReference type="AlphaFoldDB" id="A0A410E154"/>
<dbReference type="Pfam" id="PF00534">
    <property type="entry name" value="Glycos_transf_1"/>
    <property type="match status" value="1"/>
</dbReference>
<dbReference type="InterPro" id="IPR028098">
    <property type="entry name" value="Glyco_trans_4-like_N"/>
</dbReference>
<dbReference type="RefSeq" id="WP_128215727.1">
    <property type="nucleotide sequence ID" value="NZ_CP025746.1"/>
</dbReference>
<dbReference type="Proteomes" id="UP000286268">
    <property type="component" value="Chromosome"/>
</dbReference>
<keyword evidence="4" id="KW-1185">Reference proteome</keyword>
<dbReference type="PANTHER" id="PTHR45947:SF15">
    <property type="entry name" value="TEICHURONIC ACID BIOSYNTHESIS GLYCOSYLTRANSFERASE TUAC-RELATED"/>
    <property type="match status" value="1"/>
</dbReference>
<evidence type="ECO:0000313" key="4">
    <source>
        <dbReference type="Proteomes" id="UP000286268"/>
    </source>
</evidence>
<organism evidence="3 4">
    <name type="scientific">Clostridium manihotivorum</name>
    <dbReference type="NCBI Taxonomy" id="2320868"/>
    <lineage>
        <taxon>Bacteria</taxon>
        <taxon>Bacillati</taxon>
        <taxon>Bacillota</taxon>
        <taxon>Clostridia</taxon>
        <taxon>Eubacteriales</taxon>
        <taxon>Clostridiaceae</taxon>
        <taxon>Clostridium</taxon>
    </lineage>
</organism>
<dbReference type="SUPFAM" id="SSF53756">
    <property type="entry name" value="UDP-Glycosyltransferase/glycogen phosphorylase"/>
    <property type="match status" value="1"/>
</dbReference>
<evidence type="ECO:0008006" key="5">
    <source>
        <dbReference type="Google" id="ProtNLM"/>
    </source>
</evidence>
<reference evidence="3 4" key="1">
    <citation type="submission" date="2018-01" db="EMBL/GenBank/DDBJ databases">
        <title>Genome Sequencing and Assembly of Anaerobacter polyendosporus strain CT4.</title>
        <authorList>
            <person name="Tachaapaikoon C."/>
            <person name="Sutheeworapong S."/>
            <person name="Jenjaroenpun P."/>
            <person name="Wongsurawat T."/>
            <person name="Nookeaw I."/>
            <person name="Cheawchanlertfa P."/>
            <person name="Kosugi A."/>
            <person name="Cheevadhanarak S."/>
            <person name="Ratanakhanokchai K."/>
        </authorList>
    </citation>
    <scope>NUCLEOTIDE SEQUENCE [LARGE SCALE GENOMIC DNA]</scope>
    <source>
        <strain evidence="3 4">CT4</strain>
    </source>
</reference>
<evidence type="ECO:0000259" key="2">
    <source>
        <dbReference type="Pfam" id="PF13439"/>
    </source>
</evidence>
<dbReference type="GO" id="GO:0016757">
    <property type="term" value="F:glycosyltransferase activity"/>
    <property type="evidence" value="ECO:0007669"/>
    <property type="project" value="InterPro"/>
</dbReference>